<sequence>MIINKKYSLLAVLLLALGVLLAACGGDTDEEEADNGGEDTGDNTEETTDDGSGEEASGDFEEQEWIFITEETGEQVQMAYADEFAKRIDEKSGGNITVETYEFGGLGSETDQVVQLQEGTAQLAVTSPGFIGNTVKESQIFGLHFLFPESVEETQQVLNESEAINVDLVEQYEEVGLEPLAFWTEGAMQWTSNKPLAAPADFENFKMRTQGSELQNESYGAYGANPDGYSWGELYTALENGTMDGQENPIFFIADASFHEVQDYMTLSNHNNYVATTTVNQEWYDGLGEAERALVDETVEELQSWVFDEQKRQNEEFLSVIEETTEIVEISEEDREEFKELAMPVRDFYRENISTVDGAILDKLEQEIEEITGE</sequence>
<evidence type="ECO:0000256" key="2">
    <source>
        <dbReference type="ARBA" id="ARBA00022448"/>
    </source>
</evidence>
<dbReference type="Proteomes" id="UP000435187">
    <property type="component" value="Unassembled WGS sequence"/>
</dbReference>
<keyword evidence="2" id="KW-0813">Transport</keyword>
<proteinExistence type="inferred from homology"/>
<comment type="similarity">
    <text evidence="1">Belongs to the bacterial solute-binding protein 7 family.</text>
</comment>
<accession>A0A6N7QYT4</accession>
<dbReference type="AlphaFoldDB" id="A0A6N7QYT4"/>
<dbReference type="Pfam" id="PF03480">
    <property type="entry name" value="DctP"/>
    <property type="match status" value="1"/>
</dbReference>
<dbReference type="NCBIfam" id="NF037995">
    <property type="entry name" value="TRAP_S1"/>
    <property type="match status" value="1"/>
</dbReference>
<feature type="chain" id="PRO_5039488918" evidence="5">
    <location>
        <begin position="23"/>
        <end position="374"/>
    </location>
</feature>
<gene>
    <name evidence="6" type="ORF">GH885_06795</name>
</gene>
<dbReference type="GO" id="GO:0055085">
    <property type="term" value="P:transmembrane transport"/>
    <property type="evidence" value="ECO:0007669"/>
    <property type="project" value="InterPro"/>
</dbReference>
<protein>
    <submittedName>
        <fullName evidence="6">C4-dicarboxylate ABC transporter</fullName>
    </submittedName>
</protein>
<evidence type="ECO:0000313" key="7">
    <source>
        <dbReference type="Proteomes" id="UP000435187"/>
    </source>
</evidence>
<feature type="region of interest" description="Disordered" evidence="4">
    <location>
        <begin position="29"/>
        <end position="60"/>
    </location>
</feature>
<dbReference type="Gene3D" id="3.40.190.170">
    <property type="entry name" value="Bacterial extracellular solute-binding protein, family 7"/>
    <property type="match status" value="1"/>
</dbReference>
<evidence type="ECO:0000313" key="6">
    <source>
        <dbReference type="EMBL" id="MRI66051.1"/>
    </source>
</evidence>
<dbReference type="PANTHER" id="PTHR33376">
    <property type="match status" value="1"/>
</dbReference>
<dbReference type="PROSITE" id="PS51257">
    <property type="entry name" value="PROKAR_LIPOPROTEIN"/>
    <property type="match status" value="1"/>
</dbReference>
<evidence type="ECO:0000256" key="1">
    <source>
        <dbReference type="ARBA" id="ARBA00009023"/>
    </source>
</evidence>
<dbReference type="EMBL" id="WJEE01000011">
    <property type="protein sequence ID" value="MRI66051.1"/>
    <property type="molecule type" value="Genomic_DNA"/>
</dbReference>
<evidence type="ECO:0000256" key="3">
    <source>
        <dbReference type="ARBA" id="ARBA00022729"/>
    </source>
</evidence>
<dbReference type="InterPro" id="IPR018389">
    <property type="entry name" value="DctP_fam"/>
</dbReference>
<evidence type="ECO:0000256" key="4">
    <source>
        <dbReference type="SAM" id="MobiDB-lite"/>
    </source>
</evidence>
<feature type="signal peptide" evidence="5">
    <location>
        <begin position="1"/>
        <end position="22"/>
    </location>
</feature>
<name>A0A6N7QYT4_9BACI</name>
<organism evidence="6 7">
    <name type="scientific">Gracilibacillus thailandensis</name>
    <dbReference type="NCBI Taxonomy" id="563735"/>
    <lineage>
        <taxon>Bacteria</taxon>
        <taxon>Bacillati</taxon>
        <taxon>Bacillota</taxon>
        <taxon>Bacilli</taxon>
        <taxon>Bacillales</taxon>
        <taxon>Bacillaceae</taxon>
        <taxon>Gracilibacillus</taxon>
    </lineage>
</organism>
<dbReference type="InterPro" id="IPR038404">
    <property type="entry name" value="TRAP_DctP_sf"/>
</dbReference>
<comment type="caution">
    <text evidence="6">The sequence shown here is derived from an EMBL/GenBank/DDBJ whole genome shotgun (WGS) entry which is preliminary data.</text>
</comment>
<dbReference type="PANTHER" id="PTHR33376:SF7">
    <property type="entry name" value="C4-DICARBOXYLATE-BINDING PROTEIN DCTB"/>
    <property type="match status" value="1"/>
</dbReference>
<keyword evidence="7" id="KW-1185">Reference proteome</keyword>
<keyword evidence="3 5" id="KW-0732">Signal</keyword>
<reference evidence="6 7" key="1">
    <citation type="submission" date="2019-10" db="EMBL/GenBank/DDBJ databases">
        <title>Gracilibacillus salitolerans sp. nov., a moderate halophile isolated from a saline soil in northwest China.</title>
        <authorList>
            <person name="Gan L."/>
        </authorList>
    </citation>
    <scope>NUCLEOTIDE SEQUENCE [LARGE SCALE GENOMIC DNA]</scope>
    <source>
        <strain evidence="6 7">TP2-8</strain>
    </source>
</reference>
<evidence type="ECO:0000256" key="5">
    <source>
        <dbReference type="SAM" id="SignalP"/>
    </source>
</evidence>